<evidence type="ECO:0000256" key="3">
    <source>
        <dbReference type="ARBA" id="ARBA00022989"/>
    </source>
</evidence>
<dbReference type="Gene3D" id="1.10.10.1320">
    <property type="entry name" value="Anti-sigma factor, zinc-finger domain"/>
    <property type="match status" value="1"/>
</dbReference>
<reference evidence="10 11" key="1">
    <citation type="submission" date="2021-01" db="EMBL/GenBank/DDBJ databases">
        <title>Whole genome shotgun sequence of Actinoplanes deccanensis NBRC 13994.</title>
        <authorList>
            <person name="Komaki H."/>
            <person name="Tamura T."/>
        </authorList>
    </citation>
    <scope>NUCLEOTIDE SEQUENCE [LARGE SCALE GENOMIC DNA]</scope>
    <source>
        <strain evidence="10 11">NBRC 13994</strain>
    </source>
</reference>
<comment type="caution">
    <text evidence="10">The sequence shown here is derived from an EMBL/GenBank/DDBJ whole genome shotgun (WGS) entry which is preliminary data.</text>
</comment>
<feature type="transmembrane region" description="Helical" evidence="8">
    <location>
        <begin position="95"/>
        <end position="116"/>
    </location>
</feature>
<evidence type="ECO:0000313" key="11">
    <source>
        <dbReference type="Proteomes" id="UP000609879"/>
    </source>
</evidence>
<dbReference type="EMBL" id="BOMI01000060">
    <property type="protein sequence ID" value="GID74496.1"/>
    <property type="molecule type" value="Genomic_DNA"/>
</dbReference>
<organism evidence="10 11">
    <name type="scientific">Paractinoplanes deccanensis</name>
    <dbReference type="NCBI Taxonomy" id="113561"/>
    <lineage>
        <taxon>Bacteria</taxon>
        <taxon>Bacillati</taxon>
        <taxon>Actinomycetota</taxon>
        <taxon>Actinomycetes</taxon>
        <taxon>Micromonosporales</taxon>
        <taxon>Micromonosporaceae</taxon>
        <taxon>Paractinoplanes</taxon>
    </lineage>
</organism>
<dbReference type="RefSeq" id="WP_203762940.1">
    <property type="nucleotide sequence ID" value="NZ_BAAABO010000006.1"/>
</dbReference>
<keyword evidence="4" id="KW-0805">Transcription regulation</keyword>
<evidence type="ECO:0000256" key="5">
    <source>
        <dbReference type="ARBA" id="ARBA00023136"/>
    </source>
</evidence>
<proteinExistence type="predicted"/>
<protein>
    <recommendedName>
        <fullName evidence="9">Putative zinc-finger domain-containing protein</fullName>
    </recommendedName>
</protein>
<keyword evidence="2 8" id="KW-0812">Transmembrane</keyword>
<dbReference type="PANTHER" id="PTHR37461">
    <property type="entry name" value="ANTI-SIGMA-K FACTOR RSKA"/>
    <property type="match status" value="1"/>
</dbReference>
<comment type="subcellular location">
    <subcellularLocation>
        <location evidence="1">Membrane</location>
        <topology evidence="1">Single-pass membrane protein</topology>
    </subcellularLocation>
</comment>
<evidence type="ECO:0000259" key="9">
    <source>
        <dbReference type="Pfam" id="PF13490"/>
    </source>
</evidence>
<dbReference type="Pfam" id="PF13490">
    <property type="entry name" value="zf-HC2"/>
    <property type="match status" value="1"/>
</dbReference>
<dbReference type="InterPro" id="IPR027383">
    <property type="entry name" value="Znf_put"/>
</dbReference>
<feature type="domain" description="Putative zinc-finger" evidence="9">
    <location>
        <begin position="17"/>
        <end position="43"/>
    </location>
</feature>
<evidence type="ECO:0000256" key="6">
    <source>
        <dbReference type="ARBA" id="ARBA00023163"/>
    </source>
</evidence>
<evidence type="ECO:0000256" key="4">
    <source>
        <dbReference type="ARBA" id="ARBA00023015"/>
    </source>
</evidence>
<evidence type="ECO:0000256" key="2">
    <source>
        <dbReference type="ARBA" id="ARBA00022692"/>
    </source>
</evidence>
<dbReference type="InterPro" id="IPR051474">
    <property type="entry name" value="Anti-sigma-K/W_factor"/>
</dbReference>
<evidence type="ECO:0000313" key="10">
    <source>
        <dbReference type="EMBL" id="GID74496.1"/>
    </source>
</evidence>
<name>A0ABQ3Y3B8_9ACTN</name>
<feature type="region of interest" description="Disordered" evidence="7">
    <location>
        <begin position="121"/>
        <end position="146"/>
    </location>
</feature>
<keyword evidence="6" id="KW-0804">Transcription</keyword>
<sequence>MRPWSDVESSGEHVDLAGYLVETLTPDQRREVEEHLAGCARCRAEADSLREWRAALEAVPEAMLLEGPPEGGDLLLQRTLRQVRQESSGQRRRRAALLTSAAAVVAVAVVGAGVLAGRATAPETPTAQPPIASALPTDVPGTRTGTAVDPTTGARITAAVAPAPGWVRVTAAVSGIPAGEKCVLEVVAKDGYAVQAGSWVVSPAGEAGGTTLNGSALIPPADVASVRVVNTAGKQFTSVSL</sequence>
<keyword evidence="5 8" id="KW-0472">Membrane</keyword>
<evidence type="ECO:0000256" key="7">
    <source>
        <dbReference type="SAM" id="MobiDB-lite"/>
    </source>
</evidence>
<evidence type="ECO:0000256" key="8">
    <source>
        <dbReference type="SAM" id="Phobius"/>
    </source>
</evidence>
<keyword evidence="3 8" id="KW-1133">Transmembrane helix</keyword>
<dbReference type="PANTHER" id="PTHR37461:SF1">
    <property type="entry name" value="ANTI-SIGMA-K FACTOR RSKA"/>
    <property type="match status" value="1"/>
</dbReference>
<dbReference type="Proteomes" id="UP000609879">
    <property type="component" value="Unassembled WGS sequence"/>
</dbReference>
<accession>A0ABQ3Y3B8</accession>
<feature type="compositionally biased region" description="Low complexity" evidence="7">
    <location>
        <begin position="121"/>
        <end position="132"/>
    </location>
</feature>
<evidence type="ECO:0000256" key="1">
    <source>
        <dbReference type="ARBA" id="ARBA00004167"/>
    </source>
</evidence>
<keyword evidence="11" id="KW-1185">Reference proteome</keyword>
<gene>
    <name evidence="10" type="ORF">Ade02nite_31370</name>
</gene>
<dbReference type="InterPro" id="IPR041916">
    <property type="entry name" value="Anti_sigma_zinc_sf"/>
</dbReference>